<evidence type="ECO:0000313" key="2">
    <source>
        <dbReference type="EMBL" id="KAG0486316.1"/>
    </source>
</evidence>
<evidence type="ECO:0000256" key="1">
    <source>
        <dbReference type="SAM" id="MobiDB-lite"/>
    </source>
</evidence>
<dbReference type="Proteomes" id="UP000639772">
    <property type="component" value="Unassembled WGS sequence"/>
</dbReference>
<organism evidence="2 3">
    <name type="scientific">Vanilla planifolia</name>
    <name type="common">Vanilla</name>
    <dbReference type="NCBI Taxonomy" id="51239"/>
    <lineage>
        <taxon>Eukaryota</taxon>
        <taxon>Viridiplantae</taxon>
        <taxon>Streptophyta</taxon>
        <taxon>Embryophyta</taxon>
        <taxon>Tracheophyta</taxon>
        <taxon>Spermatophyta</taxon>
        <taxon>Magnoliopsida</taxon>
        <taxon>Liliopsida</taxon>
        <taxon>Asparagales</taxon>
        <taxon>Orchidaceae</taxon>
        <taxon>Vanilloideae</taxon>
        <taxon>Vanilleae</taxon>
        <taxon>Vanilla</taxon>
    </lineage>
</organism>
<feature type="region of interest" description="Disordered" evidence="1">
    <location>
        <begin position="68"/>
        <end position="88"/>
    </location>
</feature>
<proteinExistence type="predicted"/>
<reference evidence="2 3" key="1">
    <citation type="journal article" date="2020" name="Nat. Food">
        <title>A phased Vanilla planifolia genome enables genetic improvement of flavour and production.</title>
        <authorList>
            <person name="Hasing T."/>
            <person name="Tang H."/>
            <person name="Brym M."/>
            <person name="Khazi F."/>
            <person name="Huang T."/>
            <person name="Chambers A.H."/>
        </authorList>
    </citation>
    <scope>NUCLEOTIDE SEQUENCE [LARGE SCALE GENOMIC DNA]</scope>
    <source>
        <tissue evidence="2">Leaf</tissue>
    </source>
</reference>
<gene>
    <name evidence="2" type="ORF">HPP92_008411</name>
</gene>
<sequence>MATNAGAEACCNRRGRRNSCFTSCFNPSVVFDHDDHEPPREMPSRDRFRARTQRKRVAFKEISPDGVAGGVVEGAPPEGSPAACSHKRNSEKIRGVRDFFF</sequence>
<name>A0A835RBX0_VANPL</name>
<comment type="caution">
    <text evidence="2">The sequence shown here is derived from an EMBL/GenBank/DDBJ whole genome shotgun (WGS) entry which is preliminary data.</text>
</comment>
<accession>A0A835RBX0</accession>
<dbReference type="EMBL" id="JADCNM010000004">
    <property type="protein sequence ID" value="KAG0486316.1"/>
    <property type="molecule type" value="Genomic_DNA"/>
</dbReference>
<evidence type="ECO:0000313" key="3">
    <source>
        <dbReference type="Proteomes" id="UP000639772"/>
    </source>
</evidence>
<protein>
    <submittedName>
        <fullName evidence="2">Uncharacterized protein</fullName>
    </submittedName>
</protein>
<dbReference type="AlphaFoldDB" id="A0A835RBX0"/>